<evidence type="ECO:0000313" key="1">
    <source>
        <dbReference type="EMBL" id="UXE60652.1"/>
    </source>
</evidence>
<name>A0A977KVH1_9CYAN</name>
<accession>A0A977KVH1</accession>
<dbReference type="EMBL" id="CP073041">
    <property type="protein sequence ID" value="UXE60652.1"/>
    <property type="molecule type" value="Genomic_DNA"/>
</dbReference>
<protein>
    <submittedName>
        <fullName evidence="1">Uncharacterized protein</fullName>
    </submittedName>
</protein>
<sequence>MKQYFLSTYFSSLLPFSSLLTITLSLNLLNPVLAENGTDKITFDLSMISEAGLIGDATSLRAMNYEFCIPAQAKSLATVQKIDPSLIYSRSPGRIGCQKDQYLCIGSTHQPQWREVLLQLAALSFVEKIAPFWGE</sequence>
<gene>
    <name evidence="1" type="ORF">KA717_34925</name>
</gene>
<organism evidence="1">
    <name type="scientific">Woronichinia naegeliana WA131</name>
    <dbReference type="NCBI Taxonomy" id="2824559"/>
    <lineage>
        <taxon>Bacteria</taxon>
        <taxon>Bacillati</taxon>
        <taxon>Cyanobacteriota</taxon>
        <taxon>Cyanophyceae</taxon>
        <taxon>Synechococcales</taxon>
        <taxon>Coelosphaeriaceae</taxon>
        <taxon>Woronichinia</taxon>
    </lineage>
</organism>
<dbReference type="AlphaFoldDB" id="A0A977KVH1"/>
<reference evidence="1" key="1">
    <citation type="submission" date="2021-04" db="EMBL/GenBank/DDBJ databases">
        <title>Genome sequence of Woronichinia naegeliana from Washington state freshwater lake bloom.</title>
        <authorList>
            <person name="Dreher T.W."/>
        </authorList>
    </citation>
    <scope>NUCLEOTIDE SEQUENCE</scope>
    <source>
        <strain evidence="1">WA131</strain>
    </source>
</reference>
<dbReference type="Proteomes" id="UP001065613">
    <property type="component" value="Chromosome"/>
</dbReference>
<dbReference type="KEGG" id="wna:KA717_34925"/>
<proteinExistence type="predicted"/>